<evidence type="ECO:0000256" key="5">
    <source>
        <dbReference type="ARBA" id="ARBA00022777"/>
    </source>
</evidence>
<dbReference type="Pfam" id="PF00454">
    <property type="entry name" value="PI3_PI4_kinase"/>
    <property type="match status" value="1"/>
</dbReference>
<dbReference type="InterPro" id="IPR011009">
    <property type="entry name" value="Kinase-like_dom_sf"/>
</dbReference>
<dbReference type="InterPro" id="IPR057756">
    <property type="entry name" value="PI3-kinase_type3/VPS34_cat"/>
</dbReference>
<dbReference type="InterPro" id="IPR002420">
    <property type="entry name" value="PI3K-type_C2_dom"/>
</dbReference>
<feature type="region of interest" description="Disordered" evidence="10">
    <location>
        <begin position="244"/>
        <end position="269"/>
    </location>
</feature>
<dbReference type="Pfam" id="PF00613">
    <property type="entry name" value="PI3Ka"/>
    <property type="match status" value="1"/>
</dbReference>
<dbReference type="PROSITE" id="PS00916">
    <property type="entry name" value="PI3_4_KINASE_2"/>
    <property type="match status" value="1"/>
</dbReference>
<dbReference type="SUPFAM" id="SSF56112">
    <property type="entry name" value="Protein kinase-like (PK-like)"/>
    <property type="match status" value="1"/>
</dbReference>
<dbReference type="InterPro" id="IPR036940">
    <property type="entry name" value="PI3/4_kinase_cat_sf"/>
</dbReference>
<keyword evidence="15" id="KW-1185">Reference proteome</keyword>
<organism evidence="14 15">
    <name type="scientific">Cyclotella atomus</name>
    <dbReference type="NCBI Taxonomy" id="382360"/>
    <lineage>
        <taxon>Eukaryota</taxon>
        <taxon>Sar</taxon>
        <taxon>Stramenopiles</taxon>
        <taxon>Ochrophyta</taxon>
        <taxon>Bacillariophyta</taxon>
        <taxon>Coscinodiscophyceae</taxon>
        <taxon>Thalassiosirophycidae</taxon>
        <taxon>Stephanodiscales</taxon>
        <taxon>Stephanodiscaceae</taxon>
        <taxon>Cyclotella</taxon>
    </lineage>
</organism>
<dbReference type="Gene3D" id="1.10.1070.11">
    <property type="entry name" value="Phosphatidylinositol 3-/4-kinase, catalytic domain"/>
    <property type="match status" value="1"/>
</dbReference>
<dbReference type="SUPFAM" id="SSF48371">
    <property type="entry name" value="ARM repeat"/>
    <property type="match status" value="1"/>
</dbReference>
<evidence type="ECO:0000313" key="15">
    <source>
        <dbReference type="Proteomes" id="UP001530400"/>
    </source>
</evidence>
<evidence type="ECO:0000313" key="14">
    <source>
        <dbReference type="EMBL" id="KAL3772794.1"/>
    </source>
</evidence>
<dbReference type="FunFam" id="3.30.1010.10:FF:000016">
    <property type="entry name" value="Phosphatidylinositol 3-kinase catalytic subunit type 3"/>
    <property type="match status" value="1"/>
</dbReference>
<dbReference type="PANTHER" id="PTHR10048:SF7">
    <property type="entry name" value="PHOSPHATIDYLINOSITOL 3-KINASE CATALYTIC SUBUNIT TYPE 3"/>
    <property type="match status" value="1"/>
</dbReference>
<dbReference type="PIRSF" id="PIRSF000587">
    <property type="entry name" value="PI3K_Vps34"/>
    <property type="match status" value="1"/>
</dbReference>
<evidence type="ECO:0000259" key="13">
    <source>
        <dbReference type="PROSITE" id="PS51547"/>
    </source>
</evidence>
<dbReference type="EC" id="2.7.1.137" evidence="2"/>
<dbReference type="InterPro" id="IPR018936">
    <property type="entry name" value="PI3/4_kinase_CS"/>
</dbReference>
<gene>
    <name evidence="14" type="ORF">ACHAWO_004803</name>
</gene>
<dbReference type="InterPro" id="IPR000403">
    <property type="entry name" value="PI3/4_kinase_cat_dom"/>
</dbReference>
<keyword evidence="6 8" id="KW-0067">ATP-binding</keyword>
<dbReference type="GO" id="GO:0005524">
    <property type="term" value="F:ATP binding"/>
    <property type="evidence" value="ECO:0007669"/>
    <property type="project" value="UniProtKB-UniRule"/>
</dbReference>
<keyword evidence="3 8" id="KW-0808">Transferase</keyword>
<name>A0ABD3N9Q8_9STRA</name>
<dbReference type="AlphaFoldDB" id="A0ABD3N9Q8"/>
<feature type="compositionally biased region" description="Polar residues" evidence="10">
    <location>
        <begin position="257"/>
        <end position="269"/>
    </location>
</feature>
<evidence type="ECO:0000256" key="3">
    <source>
        <dbReference type="ARBA" id="ARBA00022679"/>
    </source>
</evidence>
<dbReference type="InterPro" id="IPR015433">
    <property type="entry name" value="PI3/4_kinase"/>
</dbReference>
<feature type="domain" description="PIK helical" evidence="12">
    <location>
        <begin position="443"/>
        <end position="650"/>
    </location>
</feature>
<accession>A0ABD3N9Q8</accession>
<evidence type="ECO:0000256" key="6">
    <source>
        <dbReference type="ARBA" id="ARBA00022840"/>
    </source>
</evidence>
<evidence type="ECO:0000259" key="12">
    <source>
        <dbReference type="PROSITE" id="PS51545"/>
    </source>
</evidence>
<dbReference type="FunFam" id="1.10.1070.11:FF:000002">
    <property type="entry name" value="Phosphatidylinositol 3-kinase catalytic subunit type 3"/>
    <property type="match status" value="1"/>
</dbReference>
<evidence type="ECO:0000256" key="2">
    <source>
        <dbReference type="ARBA" id="ARBA00012073"/>
    </source>
</evidence>
<comment type="caution">
    <text evidence="14">The sequence shown here is derived from an EMBL/GenBank/DDBJ whole genome shotgun (WGS) entry which is preliminary data.</text>
</comment>
<comment type="subcellular location">
    <subcellularLocation>
        <location evidence="1">Endomembrane system</location>
        <topology evidence="1">Peripheral membrane protein</topology>
    </subcellularLocation>
</comment>
<dbReference type="Proteomes" id="UP001530400">
    <property type="component" value="Unassembled WGS sequence"/>
</dbReference>
<dbReference type="InterPro" id="IPR008290">
    <property type="entry name" value="PI3K_Vps34"/>
</dbReference>
<dbReference type="PROSITE" id="PS51545">
    <property type="entry name" value="PIK_HELICAL"/>
    <property type="match status" value="1"/>
</dbReference>
<dbReference type="InterPro" id="IPR001263">
    <property type="entry name" value="PI3K_accessory_dom"/>
</dbReference>
<feature type="domain" description="PI3K/PI4K catalytic" evidence="11">
    <location>
        <begin position="737"/>
        <end position="1026"/>
    </location>
</feature>
<evidence type="ECO:0000256" key="9">
    <source>
        <dbReference type="PROSITE-ProRule" id="PRU00880"/>
    </source>
</evidence>
<feature type="domain" description="C2 PI3K-type" evidence="13">
    <location>
        <begin position="40"/>
        <end position="207"/>
    </location>
</feature>
<dbReference type="Pfam" id="PF00792">
    <property type="entry name" value="PI3K_C2"/>
    <property type="match status" value="1"/>
</dbReference>
<evidence type="ECO:0000256" key="4">
    <source>
        <dbReference type="ARBA" id="ARBA00022741"/>
    </source>
</evidence>
<evidence type="ECO:0000256" key="7">
    <source>
        <dbReference type="ARBA" id="ARBA00023136"/>
    </source>
</evidence>
<dbReference type="CDD" id="cd00896">
    <property type="entry name" value="PI3Kc_III"/>
    <property type="match status" value="1"/>
</dbReference>
<dbReference type="GO" id="GO:0012505">
    <property type="term" value="C:endomembrane system"/>
    <property type="evidence" value="ECO:0007669"/>
    <property type="project" value="UniProtKB-SubCell"/>
</dbReference>
<keyword evidence="7" id="KW-0472">Membrane</keyword>
<keyword evidence="5 8" id="KW-0418">Kinase</keyword>
<dbReference type="InterPro" id="IPR016024">
    <property type="entry name" value="ARM-type_fold"/>
</dbReference>
<evidence type="ECO:0000259" key="11">
    <source>
        <dbReference type="PROSITE" id="PS50290"/>
    </source>
</evidence>
<dbReference type="PANTHER" id="PTHR10048">
    <property type="entry name" value="PHOSPHATIDYLINOSITOL KINASE"/>
    <property type="match status" value="1"/>
</dbReference>
<dbReference type="CDD" id="cd00870">
    <property type="entry name" value="PI3Ka_III"/>
    <property type="match status" value="1"/>
</dbReference>
<dbReference type="InterPro" id="IPR042236">
    <property type="entry name" value="PI3K_accessory_sf"/>
</dbReference>
<sequence>MDTSNNASNRQEVQYSWLPTLALGASSTVALNIRNASLTIPSCITTPDEKKEDPSTDAGISLRCRVEASVYLFGEVIQAAPIRTKCVALGSSCANFDALVRLPVRWRDLTRDAALVLNVFCSWSDCDGITGPSCDDASKSNNLIWGTTLPMFDSYGRLRQGLHKLKLYPGLGDGGMRYQNSSSGSQCAIKSVDSFLTGGFTPGIDPEVMPCHPFCRIDERKLSEDDPKWKASLILHELNRDSASTTSVSDGAATAGFSRNNLPTTQGGRDTSIWLDDLTRQRCMDVLNEQDLDDTTNMQQHKILHPTSSHRDTPYLIVELPTSPIPILHEEPIYPVESSTHLRGSTGSITANDLIKFHSRFRKDNVNNAEEIQQPSGCGNLNVPISLLAVETPNKAQDIPFAQSFLYPLVQTLDFEPPLADENEDNPFQDKYRILAHDLIRGLVDPGLKPDRIQRSRLERIINSPNHHLSTEEKDLLWKFRFSLVDNRRALTKFLLAVDWSVESEVVQAAELLEQWRKRSPIEVTDALKLLGRNVAFQTSLVRSYAIETLASSSDEELHLYLLQLVQALKYEEDVSGGTSGGDDATKAFSHLDGGRNKSSKVSSLATFLIERASRHISLSNFLYWYLRVEMSNPIYEARYREVFISFQEKLSSVYVENGSIMQSSSNTEGSISLWSLLDEQEKFITGIMNCQQDSLQVRGKKDAKEAHLKQALEKYKTIPHAIPLPSAPHIFVKGVNPSSVRMFKSALYPAVVDFVVDHIDSKQEVKAQTESTAHSLQLFKVMVKTGDDLRQDQLVVMMIQLMDRLLKRGTLDLCLKPYSILAMPNKAGLVEFVSPSVPVSQILSSNNNSILAFFQKVAPQEEARYGIKPEVLQTYIRSCAGYCVLTYVLGVGDRHLDNIMIQPSGHFFHIDFGFIFGRDPKPLPPVFRLTKEMVDGMGGTESKEYRQFCSLACQAFNTLRKSAGLILNLLHLMSDAGIEDLSNNPSSDALGVISKVEERFKLELTDEQAESFFISLIGESMSALAPRVMEVFHQLSVARR</sequence>
<evidence type="ECO:0000256" key="10">
    <source>
        <dbReference type="SAM" id="MobiDB-lite"/>
    </source>
</evidence>
<keyword evidence="4 8" id="KW-0547">Nucleotide-binding</keyword>
<evidence type="ECO:0000256" key="8">
    <source>
        <dbReference type="PIRNR" id="PIRNR000587"/>
    </source>
</evidence>
<dbReference type="PROSITE" id="PS50290">
    <property type="entry name" value="PI3_4_KINASE_3"/>
    <property type="match status" value="1"/>
</dbReference>
<dbReference type="SMART" id="SM00145">
    <property type="entry name" value="PI3Ka"/>
    <property type="match status" value="1"/>
</dbReference>
<dbReference type="InterPro" id="IPR035892">
    <property type="entry name" value="C2_domain_sf"/>
</dbReference>
<proteinExistence type="inferred from homology"/>
<dbReference type="SUPFAM" id="SSF49562">
    <property type="entry name" value="C2 domain (Calcium/lipid-binding domain, CaLB)"/>
    <property type="match status" value="1"/>
</dbReference>
<reference evidence="14 15" key="1">
    <citation type="submission" date="2024-10" db="EMBL/GenBank/DDBJ databases">
        <title>Updated reference genomes for cyclostephanoid diatoms.</title>
        <authorList>
            <person name="Roberts W.R."/>
            <person name="Alverson A.J."/>
        </authorList>
    </citation>
    <scope>NUCLEOTIDE SEQUENCE [LARGE SCALE GENOMIC DNA]</scope>
    <source>
        <strain evidence="14 15">AJA010-31</strain>
    </source>
</reference>
<protein>
    <recommendedName>
        <fullName evidence="2">phosphatidylinositol 3-kinase</fullName>
        <ecNumber evidence="2">2.7.1.137</ecNumber>
    </recommendedName>
</protein>
<dbReference type="PROSITE" id="PS51547">
    <property type="entry name" value="C2_PI3K"/>
    <property type="match status" value="1"/>
</dbReference>
<evidence type="ECO:0000256" key="1">
    <source>
        <dbReference type="ARBA" id="ARBA00004184"/>
    </source>
</evidence>
<dbReference type="GO" id="GO:0016303">
    <property type="term" value="F:1-phosphatidylinositol-3-kinase activity"/>
    <property type="evidence" value="ECO:0007669"/>
    <property type="project" value="UniProtKB-EC"/>
</dbReference>
<dbReference type="EMBL" id="JALLPJ020001260">
    <property type="protein sequence ID" value="KAL3772794.1"/>
    <property type="molecule type" value="Genomic_DNA"/>
</dbReference>
<dbReference type="Gene3D" id="3.30.1010.10">
    <property type="entry name" value="Phosphatidylinositol 3-kinase Catalytic Subunit, Chain A, domain 4"/>
    <property type="match status" value="1"/>
</dbReference>
<dbReference type="SMART" id="SM00146">
    <property type="entry name" value="PI3Kc"/>
    <property type="match status" value="1"/>
</dbReference>
<dbReference type="Gene3D" id="1.25.40.70">
    <property type="entry name" value="Phosphatidylinositol 3-kinase, accessory domain (PIK)"/>
    <property type="match status" value="1"/>
</dbReference>
<dbReference type="Gene3D" id="2.60.40.150">
    <property type="entry name" value="C2 domain"/>
    <property type="match status" value="1"/>
</dbReference>
<comment type="similarity">
    <text evidence="8 9">Belongs to the PI3/PI4-kinase family.</text>
</comment>